<dbReference type="Pfam" id="PF00753">
    <property type="entry name" value="Lactamase_B"/>
    <property type="match status" value="1"/>
</dbReference>
<evidence type="ECO:0000313" key="4">
    <source>
        <dbReference type="Proteomes" id="UP000807825"/>
    </source>
</evidence>
<sequence length="156" mass="17503">LVANDGDEMDLGGLTLRFLSIKGHSPGKIVVFIPELSALILSDSLGFRFPGRGIFPLFLTSYSEYMASLDRLESLAPRIVGVAHQGPLIGAEVPAAFAESRKRAEELQLRIRNDSRPADELAEEIFREFYRDELKMYTEENIMNCARLLVKRASEE</sequence>
<evidence type="ECO:0000256" key="1">
    <source>
        <dbReference type="ARBA" id="ARBA00005250"/>
    </source>
</evidence>
<comment type="similarity">
    <text evidence="1">Belongs to the metallo-beta-lactamase superfamily. Class-B beta-lactamase family.</text>
</comment>
<protein>
    <submittedName>
        <fullName evidence="3">MBL fold metallo-hydrolase</fullName>
    </submittedName>
</protein>
<dbReference type="InterPro" id="IPR050855">
    <property type="entry name" value="NDM-1-like"/>
</dbReference>
<feature type="non-terminal residue" evidence="3">
    <location>
        <position position="1"/>
    </location>
</feature>
<organism evidence="3 4">
    <name type="scientific">Desulfomonile tiedjei</name>
    <dbReference type="NCBI Taxonomy" id="2358"/>
    <lineage>
        <taxon>Bacteria</taxon>
        <taxon>Pseudomonadati</taxon>
        <taxon>Thermodesulfobacteriota</taxon>
        <taxon>Desulfomonilia</taxon>
        <taxon>Desulfomonilales</taxon>
        <taxon>Desulfomonilaceae</taxon>
        <taxon>Desulfomonile</taxon>
    </lineage>
</organism>
<dbReference type="PANTHER" id="PTHR42951:SF4">
    <property type="entry name" value="ACYL-COENZYME A THIOESTERASE MBLAC2"/>
    <property type="match status" value="1"/>
</dbReference>
<evidence type="ECO:0000259" key="2">
    <source>
        <dbReference type="Pfam" id="PF00753"/>
    </source>
</evidence>
<accession>A0A9D6VAW7</accession>
<feature type="domain" description="Metallo-beta-lactamase" evidence="2">
    <location>
        <begin position="3"/>
        <end position="84"/>
    </location>
</feature>
<dbReference type="Gene3D" id="3.60.15.10">
    <property type="entry name" value="Ribonuclease Z/Hydroxyacylglutathione hydrolase-like"/>
    <property type="match status" value="1"/>
</dbReference>
<dbReference type="InterPro" id="IPR001279">
    <property type="entry name" value="Metallo-B-lactamas"/>
</dbReference>
<gene>
    <name evidence="3" type="ORF">HY912_21515</name>
</gene>
<dbReference type="Proteomes" id="UP000807825">
    <property type="component" value="Unassembled WGS sequence"/>
</dbReference>
<proteinExistence type="inferred from homology"/>
<dbReference type="GO" id="GO:0017001">
    <property type="term" value="P:antibiotic catabolic process"/>
    <property type="evidence" value="ECO:0007669"/>
    <property type="project" value="UniProtKB-ARBA"/>
</dbReference>
<comment type="caution">
    <text evidence="3">The sequence shown here is derived from an EMBL/GenBank/DDBJ whole genome shotgun (WGS) entry which is preliminary data.</text>
</comment>
<reference evidence="3" key="1">
    <citation type="submission" date="2020-07" db="EMBL/GenBank/DDBJ databases">
        <title>Huge and variable diversity of episymbiotic CPR bacteria and DPANN archaea in groundwater ecosystems.</title>
        <authorList>
            <person name="He C.Y."/>
            <person name="Keren R."/>
            <person name="Whittaker M."/>
            <person name="Farag I.F."/>
            <person name="Doudna J."/>
            <person name="Cate J.H.D."/>
            <person name="Banfield J.F."/>
        </authorList>
    </citation>
    <scope>NUCLEOTIDE SEQUENCE</scope>
    <source>
        <strain evidence="3">NC_groundwater_1664_Pr3_B-0.1um_52_9</strain>
    </source>
</reference>
<dbReference type="EMBL" id="JACRDE010000562">
    <property type="protein sequence ID" value="MBI5252082.1"/>
    <property type="molecule type" value="Genomic_DNA"/>
</dbReference>
<dbReference type="AlphaFoldDB" id="A0A9D6VAW7"/>
<evidence type="ECO:0000313" key="3">
    <source>
        <dbReference type="EMBL" id="MBI5252082.1"/>
    </source>
</evidence>
<dbReference type="PANTHER" id="PTHR42951">
    <property type="entry name" value="METALLO-BETA-LACTAMASE DOMAIN-CONTAINING"/>
    <property type="match status" value="1"/>
</dbReference>
<dbReference type="SUPFAM" id="SSF56281">
    <property type="entry name" value="Metallo-hydrolase/oxidoreductase"/>
    <property type="match status" value="1"/>
</dbReference>
<name>A0A9D6VAW7_9BACT</name>
<dbReference type="InterPro" id="IPR036866">
    <property type="entry name" value="RibonucZ/Hydroxyglut_hydro"/>
</dbReference>